<keyword evidence="2" id="KW-1185">Reference proteome</keyword>
<sequence>MIKAFQLLYQNRQSVSSIKTEEELRAIIHSELLDEFTHPRARLSIQKKYSMALERIENSKLSNKQQQAMVELYKEELEKLSTEDNS</sequence>
<dbReference type="RefSeq" id="WP_269921040.1">
    <property type="nucleotide sequence ID" value="NZ_JAMKBI010000002.1"/>
</dbReference>
<name>A0A9X3LAB6_9BACI</name>
<comment type="caution">
    <text evidence="1">The sequence shown here is derived from an EMBL/GenBank/DDBJ whole genome shotgun (WGS) entry which is preliminary data.</text>
</comment>
<reference evidence="1" key="1">
    <citation type="submission" date="2022-05" db="EMBL/GenBank/DDBJ databases">
        <authorList>
            <person name="Colautti A."/>
            <person name="Iacumin L."/>
        </authorList>
    </citation>
    <scope>NUCLEOTIDE SEQUENCE</scope>
    <source>
        <strain evidence="1">DSM 30747</strain>
    </source>
</reference>
<proteinExistence type="predicted"/>
<organism evidence="1 2">
    <name type="scientific">Psychrobacillus psychrodurans</name>
    <dbReference type="NCBI Taxonomy" id="126157"/>
    <lineage>
        <taxon>Bacteria</taxon>
        <taxon>Bacillati</taxon>
        <taxon>Bacillota</taxon>
        <taxon>Bacilli</taxon>
        <taxon>Bacillales</taxon>
        <taxon>Bacillaceae</taxon>
        <taxon>Psychrobacillus</taxon>
    </lineage>
</organism>
<protein>
    <submittedName>
        <fullName evidence="1">Uncharacterized protein</fullName>
    </submittedName>
</protein>
<dbReference type="EMBL" id="JAMKBI010000002">
    <property type="protein sequence ID" value="MCZ8532479.1"/>
    <property type="molecule type" value="Genomic_DNA"/>
</dbReference>
<evidence type="ECO:0000313" key="1">
    <source>
        <dbReference type="EMBL" id="MCZ8532479.1"/>
    </source>
</evidence>
<accession>A0A9X3LAB6</accession>
<dbReference type="AlphaFoldDB" id="A0A9X3LAB6"/>
<gene>
    <name evidence="1" type="ORF">M9R61_03820</name>
</gene>
<dbReference type="Proteomes" id="UP001152172">
    <property type="component" value="Unassembled WGS sequence"/>
</dbReference>
<evidence type="ECO:0000313" key="2">
    <source>
        <dbReference type="Proteomes" id="UP001152172"/>
    </source>
</evidence>